<evidence type="ECO:0000256" key="4">
    <source>
        <dbReference type="SAM" id="MobiDB-lite"/>
    </source>
</evidence>
<evidence type="ECO:0000313" key="7">
    <source>
        <dbReference type="EMBL" id="CCA71969.1"/>
    </source>
</evidence>
<dbReference type="SMART" id="SM00249">
    <property type="entry name" value="PHD"/>
    <property type="match status" value="1"/>
</dbReference>
<reference evidence="7 8" key="1">
    <citation type="journal article" date="2011" name="PLoS Pathog.">
        <title>Endophytic Life Strategies Decoded by Genome and Transcriptome Analyses of the Mutualistic Root Symbiont Piriformospora indica.</title>
        <authorList>
            <person name="Zuccaro A."/>
            <person name="Lahrmann U."/>
            <person name="Guldener U."/>
            <person name="Langen G."/>
            <person name="Pfiffi S."/>
            <person name="Biedenkopf D."/>
            <person name="Wong P."/>
            <person name="Samans B."/>
            <person name="Grimm C."/>
            <person name="Basiewicz M."/>
            <person name="Murat C."/>
            <person name="Martin F."/>
            <person name="Kogel K.H."/>
        </authorList>
    </citation>
    <scope>NUCLEOTIDE SEQUENCE [LARGE SCALE GENOMIC DNA]</scope>
    <source>
        <strain evidence="7 8">DSM 11827</strain>
    </source>
</reference>
<dbReference type="GO" id="GO:0005737">
    <property type="term" value="C:cytoplasm"/>
    <property type="evidence" value="ECO:0007669"/>
    <property type="project" value="TreeGrafter"/>
</dbReference>
<dbReference type="STRING" id="1109443.G4TKX6"/>
<feature type="region of interest" description="Disordered" evidence="4">
    <location>
        <begin position="162"/>
        <end position="222"/>
    </location>
</feature>
<dbReference type="Proteomes" id="UP000007148">
    <property type="component" value="Unassembled WGS sequence"/>
</dbReference>
<dbReference type="InterPro" id="IPR013083">
    <property type="entry name" value="Znf_RING/FYVE/PHD"/>
</dbReference>
<dbReference type="Pfam" id="PF00628">
    <property type="entry name" value="PHD"/>
    <property type="match status" value="1"/>
</dbReference>
<dbReference type="CDD" id="cd19677">
    <property type="entry name" value="UBR-box_UBR7"/>
    <property type="match status" value="1"/>
</dbReference>
<dbReference type="InterPro" id="IPR001965">
    <property type="entry name" value="Znf_PHD"/>
</dbReference>
<dbReference type="OrthoDB" id="5795902at2759"/>
<comment type="caution">
    <text evidence="7">The sequence shown here is derived from an EMBL/GenBank/DDBJ whole genome shotgun (WGS) entry which is preliminary data.</text>
</comment>
<dbReference type="EMBL" id="CAFZ01000142">
    <property type="protein sequence ID" value="CCA71969.1"/>
    <property type="molecule type" value="Genomic_DNA"/>
</dbReference>
<organism evidence="7 8">
    <name type="scientific">Serendipita indica (strain DSM 11827)</name>
    <name type="common">Root endophyte fungus</name>
    <name type="synonym">Piriformospora indica</name>
    <dbReference type="NCBI Taxonomy" id="1109443"/>
    <lineage>
        <taxon>Eukaryota</taxon>
        <taxon>Fungi</taxon>
        <taxon>Dikarya</taxon>
        <taxon>Basidiomycota</taxon>
        <taxon>Agaricomycotina</taxon>
        <taxon>Agaricomycetes</taxon>
        <taxon>Sebacinales</taxon>
        <taxon>Serendipitaceae</taxon>
        <taxon>Serendipita</taxon>
    </lineage>
</organism>
<protein>
    <submittedName>
        <fullName evidence="7">Related to Protein mlo2</fullName>
    </submittedName>
</protein>
<dbReference type="InterPro" id="IPR019787">
    <property type="entry name" value="Znf_PHD-finger"/>
</dbReference>
<keyword evidence="8" id="KW-1185">Reference proteome</keyword>
<feature type="domain" description="Zinc finger PHD-type" evidence="5">
    <location>
        <begin position="123"/>
        <end position="238"/>
    </location>
</feature>
<sequence>MSNIVTLAADYEKQNLLLQAAAEAIPHAFDKCTYALGSLRQAVHLCLDCKQIRGLCAGCSVACHGEHAQIELFPKRDFRCDCPTRAFEHPCSLNGNPTARGNQKFEINEFNKYNQNFRDGGRFCRCHSLYDGEKERETMVQCLACEDWFHESCLNLRERIPPREETSAESPASSLPPSDPSEPGEVPKAENSAEDTQGEETTGRYWDYEDEDDDDDPSIPKALIPPADYDVFICGECVTASPMLLKWAGSDGARMVVRSSASEDWFVYPRTLETKQEEETSSTLDTKVGEKRTLDQMTGSSEGHPHEPPAKKPRRDSAPCGAPTPDAAIRELLECIKLKKGPYLEGEGLQGAGDIFLTAGWRDRWCKCKECSLYLASRPYLEEEEETYEPPEDPDAGLSLEELGMKALNTLPRDRAIDGIRAFQEMSADLNAFLAPFAQEGRVVTEKDVQDFFESRRRQQQKP</sequence>
<evidence type="ECO:0000313" key="8">
    <source>
        <dbReference type="Proteomes" id="UP000007148"/>
    </source>
</evidence>
<dbReference type="PANTHER" id="PTHR13513">
    <property type="entry name" value="E3 UBIQUITIN-PROTEIN LIGASE UBR7"/>
    <property type="match status" value="1"/>
</dbReference>
<keyword evidence="3" id="KW-0862">Zinc</keyword>
<dbReference type="InterPro" id="IPR047506">
    <property type="entry name" value="UBR7-like_UBR-box"/>
</dbReference>
<feature type="compositionally biased region" description="Acidic residues" evidence="4">
    <location>
        <begin position="208"/>
        <end position="217"/>
    </location>
</feature>
<keyword evidence="2" id="KW-0863">Zinc-finger</keyword>
<evidence type="ECO:0000256" key="2">
    <source>
        <dbReference type="ARBA" id="ARBA00022771"/>
    </source>
</evidence>
<dbReference type="eggNOG" id="KOG2752">
    <property type="taxonomic scope" value="Eukaryota"/>
</dbReference>
<dbReference type="GO" id="GO:0061630">
    <property type="term" value="F:ubiquitin protein ligase activity"/>
    <property type="evidence" value="ECO:0007669"/>
    <property type="project" value="InterPro"/>
</dbReference>
<feature type="domain" description="UBR-type" evidence="6">
    <location>
        <begin position="30"/>
        <end position="95"/>
    </location>
</feature>
<dbReference type="OMA" id="GAMVYNH"/>
<keyword evidence="1" id="KW-0479">Metal-binding</keyword>
<proteinExistence type="predicted"/>
<feature type="compositionally biased region" description="Low complexity" evidence="4">
    <location>
        <begin position="168"/>
        <end position="184"/>
    </location>
</feature>
<dbReference type="HOGENOM" id="CLU_025221_1_0_1"/>
<dbReference type="SUPFAM" id="SSF57903">
    <property type="entry name" value="FYVE/PHD zinc finger"/>
    <property type="match status" value="1"/>
</dbReference>
<dbReference type="PANTHER" id="PTHR13513:SF9">
    <property type="entry name" value="E3 UBIQUITIN-PROTEIN LIGASE UBR7-RELATED"/>
    <property type="match status" value="1"/>
</dbReference>
<accession>G4TKX6</accession>
<dbReference type="FunCoup" id="G4TKX6">
    <property type="interactions" value="572"/>
</dbReference>
<dbReference type="InterPro" id="IPR011011">
    <property type="entry name" value="Znf_FYVE_PHD"/>
</dbReference>
<evidence type="ECO:0000256" key="3">
    <source>
        <dbReference type="ARBA" id="ARBA00022833"/>
    </source>
</evidence>
<dbReference type="InParanoid" id="G4TKX6"/>
<evidence type="ECO:0000259" key="5">
    <source>
        <dbReference type="SMART" id="SM00249"/>
    </source>
</evidence>
<evidence type="ECO:0000256" key="1">
    <source>
        <dbReference type="ARBA" id="ARBA00022723"/>
    </source>
</evidence>
<dbReference type="GO" id="GO:0008270">
    <property type="term" value="F:zinc ion binding"/>
    <property type="evidence" value="ECO:0007669"/>
    <property type="project" value="UniProtKB-KW"/>
</dbReference>
<name>G4TKX6_SERID</name>
<feature type="region of interest" description="Disordered" evidence="4">
    <location>
        <begin position="274"/>
        <end position="323"/>
    </location>
</feature>
<dbReference type="InterPro" id="IPR003126">
    <property type="entry name" value="Znf_UBR"/>
</dbReference>
<evidence type="ECO:0000259" key="6">
    <source>
        <dbReference type="SMART" id="SM00396"/>
    </source>
</evidence>
<dbReference type="Gene3D" id="3.30.40.10">
    <property type="entry name" value="Zinc/RING finger domain, C3HC4 (zinc finger)"/>
    <property type="match status" value="1"/>
</dbReference>
<dbReference type="SMART" id="SM00396">
    <property type="entry name" value="ZnF_UBR1"/>
    <property type="match status" value="1"/>
</dbReference>
<dbReference type="AlphaFoldDB" id="G4TKX6"/>
<dbReference type="InterPro" id="IPR040204">
    <property type="entry name" value="UBR7"/>
</dbReference>
<gene>
    <name evidence="7" type="ORF">PIIN_05904</name>
</gene>